<sequence>MQTWPEGAPLNPTFYFPPGPPALSATTSNPNPPSWSYRPPNASGTNRPRPSRGPPAQVYVRNGVPPPGPPQFSDEKSSPNQSRNGSGTGSGSHPSLSHGSAQMYVRNAGHTHPDLVEGLDYFKIGDVVRIRRWNAAQDAFSEWNTGQVVRPRLTENDDGSHRRSYVVSYKHGDKTKEREFSPYFQEIASLEGDPTPVIPNLRLGDNMQIVFAPINVKDSAGQKRVVYTQAQVLTAPNEHGCVRLRILAGPSMNHEMSDFSVKHAQPCNAQSAQMLRQQGFLVEGNGTASTIRFGKPKSSTYVTHPM</sequence>
<organism evidence="2 3">
    <name type="scientific">Mycena maculata</name>
    <dbReference type="NCBI Taxonomy" id="230809"/>
    <lineage>
        <taxon>Eukaryota</taxon>
        <taxon>Fungi</taxon>
        <taxon>Dikarya</taxon>
        <taxon>Basidiomycota</taxon>
        <taxon>Agaricomycotina</taxon>
        <taxon>Agaricomycetes</taxon>
        <taxon>Agaricomycetidae</taxon>
        <taxon>Agaricales</taxon>
        <taxon>Marasmiineae</taxon>
        <taxon>Mycenaceae</taxon>
        <taxon>Mycena</taxon>
    </lineage>
</organism>
<dbReference type="EMBL" id="JARJLG010000156">
    <property type="protein sequence ID" value="KAJ7735246.1"/>
    <property type="molecule type" value="Genomic_DNA"/>
</dbReference>
<accession>A0AAD7MXL6</accession>
<keyword evidence="3" id="KW-1185">Reference proteome</keyword>
<evidence type="ECO:0000313" key="2">
    <source>
        <dbReference type="EMBL" id="KAJ7735246.1"/>
    </source>
</evidence>
<comment type="caution">
    <text evidence="2">The sequence shown here is derived from an EMBL/GenBank/DDBJ whole genome shotgun (WGS) entry which is preliminary data.</text>
</comment>
<name>A0AAD7MXL6_9AGAR</name>
<dbReference type="AlphaFoldDB" id="A0AAD7MXL6"/>
<gene>
    <name evidence="2" type="ORF">DFH07DRAFT_1065077</name>
</gene>
<reference evidence="2" key="1">
    <citation type="submission" date="2023-03" db="EMBL/GenBank/DDBJ databases">
        <title>Massive genome expansion in bonnet fungi (Mycena s.s.) driven by repeated elements and novel gene families across ecological guilds.</title>
        <authorList>
            <consortium name="Lawrence Berkeley National Laboratory"/>
            <person name="Harder C.B."/>
            <person name="Miyauchi S."/>
            <person name="Viragh M."/>
            <person name="Kuo A."/>
            <person name="Thoen E."/>
            <person name="Andreopoulos B."/>
            <person name="Lu D."/>
            <person name="Skrede I."/>
            <person name="Drula E."/>
            <person name="Henrissat B."/>
            <person name="Morin E."/>
            <person name="Kohler A."/>
            <person name="Barry K."/>
            <person name="LaButti K."/>
            <person name="Morin E."/>
            <person name="Salamov A."/>
            <person name="Lipzen A."/>
            <person name="Mereny Z."/>
            <person name="Hegedus B."/>
            <person name="Baldrian P."/>
            <person name="Stursova M."/>
            <person name="Weitz H."/>
            <person name="Taylor A."/>
            <person name="Grigoriev I.V."/>
            <person name="Nagy L.G."/>
            <person name="Martin F."/>
            <person name="Kauserud H."/>
        </authorList>
    </citation>
    <scope>NUCLEOTIDE SEQUENCE</scope>
    <source>
        <strain evidence="2">CBHHK188m</strain>
    </source>
</reference>
<proteinExistence type="predicted"/>
<dbReference type="Proteomes" id="UP001215280">
    <property type="component" value="Unassembled WGS sequence"/>
</dbReference>
<evidence type="ECO:0000313" key="3">
    <source>
        <dbReference type="Proteomes" id="UP001215280"/>
    </source>
</evidence>
<protein>
    <submittedName>
        <fullName evidence="2">Uncharacterized protein</fullName>
    </submittedName>
</protein>
<feature type="region of interest" description="Disordered" evidence="1">
    <location>
        <begin position="1"/>
        <end position="99"/>
    </location>
</feature>
<evidence type="ECO:0000256" key="1">
    <source>
        <dbReference type="SAM" id="MobiDB-lite"/>
    </source>
</evidence>